<dbReference type="PRINTS" id="PR00080">
    <property type="entry name" value="SDRFAMILY"/>
</dbReference>
<dbReference type="Pfam" id="PF13561">
    <property type="entry name" value="adh_short_C2"/>
    <property type="match status" value="1"/>
</dbReference>
<dbReference type="InterPro" id="IPR020904">
    <property type="entry name" value="Sc_DH/Rdtase_CS"/>
</dbReference>
<dbReference type="SUPFAM" id="SSF51735">
    <property type="entry name" value="NAD(P)-binding Rossmann-fold domains"/>
    <property type="match status" value="1"/>
</dbReference>
<gene>
    <name evidence="2" type="ORF">RGR602_CH03238</name>
</gene>
<evidence type="ECO:0000313" key="3">
    <source>
        <dbReference type="Proteomes" id="UP000031368"/>
    </source>
</evidence>
<proteinExistence type="inferred from homology"/>
<accession>A0A0B4X357</accession>
<dbReference type="Gene3D" id="3.40.50.720">
    <property type="entry name" value="NAD(P)-binding Rossmann-like Domain"/>
    <property type="match status" value="1"/>
</dbReference>
<reference evidence="2 3" key="1">
    <citation type="submission" date="2013-11" db="EMBL/GenBank/DDBJ databases">
        <title>Complete genome sequence of Rhizobium gallicum bv. gallicum R602.</title>
        <authorList>
            <person name="Bustos P."/>
            <person name="Santamaria R.I."/>
            <person name="Lozano L."/>
            <person name="Acosta J.L."/>
            <person name="Ormeno-Orrillo E."/>
            <person name="Rogel M.A."/>
            <person name="Romero D."/>
            <person name="Cevallos M.A."/>
            <person name="Martinez-Romero E."/>
            <person name="Gonzalez V."/>
        </authorList>
    </citation>
    <scope>NUCLEOTIDE SEQUENCE [LARGE SCALE GENOMIC DNA]</scope>
    <source>
        <strain evidence="2 3">R602</strain>
    </source>
</reference>
<evidence type="ECO:0000313" key="2">
    <source>
        <dbReference type="EMBL" id="AJD42554.1"/>
    </source>
</evidence>
<protein>
    <submittedName>
        <fullName evidence="2">3-oxoacyl-(Acyl-carrier-protein) reductase protein</fullName>
        <ecNumber evidence="2">1.1.1.100</ecNumber>
    </submittedName>
</protein>
<name>A0A0B4X357_9HYPH</name>
<dbReference type="RefSeq" id="WP_039845925.1">
    <property type="nucleotide sequence ID" value="NZ_CP006877.1"/>
</dbReference>
<dbReference type="InterPro" id="IPR002347">
    <property type="entry name" value="SDR_fam"/>
</dbReference>
<dbReference type="Proteomes" id="UP000031368">
    <property type="component" value="Chromosome"/>
</dbReference>
<dbReference type="EMBL" id="CP006877">
    <property type="protein sequence ID" value="AJD42554.1"/>
    <property type="molecule type" value="Genomic_DNA"/>
</dbReference>
<dbReference type="PRINTS" id="PR00081">
    <property type="entry name" value="GDHRDH"/>
</dbReference>
<keyword evidence="2" id="KW-0560">Oxidoreductase</keyword>
<dbReference type="NCBIfam" id="NF005559">
    <property type="entry name" value="PRK07231.1"/>
    <property type="match status" value="1"/>
</dbReference>
<dbReference type="PANTHER" id="PTHR43975:SF2">
    <property type="entry name" value="EG:BACR7A4.14 PROTEIN-RELATED"/>
    <property type="match status" value="1"/>
</dbReference>
<dbReference type="InterPro" id="IPR036291">
    <property type="entry name" value="NAD(P)-bd_dom_sf"/>
</dbReference>
<dbReference type="CDD" id="cd05233">
    <property type="entry name" value="SDR_c"/>
    <property type="match status" value="1"/>
</dbReference>
<keyword evidence="3" id="KW-1185">Reference proteome</keyword>
<dbReference type="PANTHER" id="PTHR43975">
    <property type="entry name" value="ZGC:101858"/>
    <property type="match status" value="1"/>
</dbReference>
<dbReference type="PROSITE" id="PS00061">
    <property type="entry name" value="ADH_SHORT"/>
    <property type="match status" value="1"/>
</dbReference>
<dbReference type="GO" id="GO:0004316">
    <property type="term" value="F:3-oxoacyl-[acyl-carrier-protein] reductase (NADPH) activity"/>
    <property type="evidence" value="ECO:0007669"/>
    <property type="project" value="UniProtKB-EC"/>
</dbReference>
<dbReference type="FunFam" id="3.40.50.720:FF:000084">
    <property type="entry name" value="Short-chain dehydrogenase reductase"/>
    <property type="match status" value="1"/>
</dbReference>
<sequence>MQHLKDKVGVITGGNSGIGKATARLFAEEGAQVIITGRRQDAVDRAVQEIGPSAIGFVGDAADLEDHRRLADTVKSRFGGLDIYMANAGVINLTSSAEVNPEDYDRHFAINTRGVFFGVQTIAPLIRDGGSIIVTSSLAATKVLPDHTVYAGSKAATAAFAKNWAIEFKSRRIRVNILSPGPVETEILAKLGVSETERPAFEDYMASLIPAGRLGRPEELARAALFLASDAGSFVNGIELHVDGGMTVA</sequence>
<dbReference type="AlphaFoldDB" id="A0A0B4X357"/>
<comment type="similarity">
    <text evidence="1">Belongs to the short-chain dehydrogenases/reductases (SDR) family.</text>
</comment>
<dbReference type="HOGENOM" id="CLU_010194_1_0_5"/>
<dbReference type="EC" id="1.1.1.100" evidence="2"/>
<evidence type="ECO:0000256" key="1">
    <source>
        <dbReference type="ARBA" id="ARBA00006484"/>
    </source>
</evidence>
<organism evidence="2 3">
    <name type="scientific">Rhizobium gallicum bv. gallicum R602sp</name>
    <dbReference type="NCBI Taxonomy" id="1041138"/>
    <lineage>
        <taxon>Bacteria</taxon>
        <taxon>Pseudomonadati</taxon>
        <taxon>Pseudomonadota</taxon>
        <taxon>Alphaproteobacteria</taxon>
        <taxon>Hyphomicrobiales</taxon>
        <taxon>Rhizobiaceae</taxon>
        <taxon>Rhizobium/Agrobacterium group</taxon>
        <taxon>Rhizobium</taxon>
    </lineage>
</organism>
<dbReference type="KEGG" id="rga:RGR602_CH03238"/>